<keyword evidence="2" id="KW-0732">Signal</keyword>
<dbReference type="Pfam" id="PF13511">
    <property type="entry name" value="DUF4124"/>
    <property type="match status" value="1"/>
</dbReference>
<dbReference type="InterPro" id="IPR025392">
    <property type="entry name" value="DUF4124"/>
</dbReference>
<protein>
    <submittedName>
        <fullName evidence="4">DUF4124 domain-containing protein</fullName>
    </submittedName>
</protein>
<dbReference type="EMBL" id="RJVO01000005">
    <property type="protein sequence ID" value="ROH89071.1"/>
    <property type="molecule type" value="Genomic_DNA"/>
</dbReference>
<gene>
    <name evidence="4" type="ORF">ED208_11705</name>
</gene>
<dbReference type="InParanoid" id="A0A3N0V8Z6"/>
<reference evidence="4 5" key="1">
    <citation type="submission" date="2018-10" db="EMBL/GenBank/DDBJ databases">
        <authorList>
            <person name="Chen W.-M."/>
        </authorList>
    </citation>
    <scope>NUCLEOTIDE SEQUENCE [LARGE SCALE GENOMIC DNA]</scope>
    <source>
        <strain evidence="4 5">THS-13</strain>
    </source>
</reference>
<evidence type="ECO:0000259" key="3">
    <source>
        <dbReference type="Pfam" id="PF13511"/>
    </source>
</evidence>
<sequence>MRPLLGLLALLLPAAAQAEVYRCTQDDRTVYTDTPCAADAVPAELPALNRSAAGPSADLAGEHDARIAREKQRRDAADARFVKEQAEKQARARRIRAAILDHRAEVGMSASELDSALGAPDQRSGDNGRETWTYLEDGHRLSVKLRDGQVTAISKKEDRKKK</sequence>
<comment type="caution">
    <text evidence="4">The sequence shown here is derived from an EMBL/GenBank/DDBJ whole genome shotgun (WGS) entry which is preliminary data.</text>
</comment>
<evidence type="ECO:0000313" key="5">
    <source>
        <dbReference type="Proteomes" id="UP000282106"/>
    </source>
</evidence>
<feature type="chain" id="PRO_5018097859" evidence="2">
    <location>
        <begin position="19"/>
        <end position="162"/>
    </location>
</feature>
<evidence type="ECO:0000256" key="2">
    <source>
        <dbReference type="SAM" id="SignalP"/>
    </source>
</evidence>
<feature type="signal peptide" evidence="2">
    <location>
        <begin position="1"/>
        <end position="18"/>
    </location>
</feature>
<proteinExistence type="predicted"/>
<dbReference type="Proteomes" id="UP000282106">
    <property type="component" value="Unassembled WGS sequence"/>
</dbReference>
<dbReference type="AlphaFoldDB" id="A0A3N0V8Z6"/>
<organism evidence="4 5">
    <name type="scientific">Stagnimonas aquatica</name>
    <dbReference type="NCBI Taxonomy" id="2689987"/>
    <lineage>
        <taxon>Bacteria</taxon>
        <taxon>Pseudomonadati</taxon>
        <taxon>Pseudomonadota</taxon>
        <taxon>Gammaproteobacteria</taxon>
        <taxon>Nevskiales</taxon>
        <taxon>Nevskiaceae</taxon>
        <taxon>Stagnimonas</taxon>
    </lineage>
</organism>
<accession>A0A3N0V8Z6</accession>
<feature type="compositionally biased region" description="Basic and acidic residues" evidence="1">
    <location>
        <begin position="60"/>
        <end position="80"/>
    </location>
</feature>
<dbReference type="RefSeq" id="WP_123212093.1">
    <property type="nucleotide sequence ID" value="NZ_RJVO01000005.1"/>
</dbReference>
<evidence type="ECO:0000313" key="4">
    <source>
        <dbReference type="EMBL" id="ROH89071.1"/>
    </source>
</evidence>
<evidence type="ECO:0000256" key="1">
    <source>
        <dbReference type="SAM" id="MobiDB-lite"/>
    </source>
</evidence>
<feature type="region of interest" description="Disordered" evidence="1">
    <location>
        <begin position="111"/>
        <end position="132"/>
    </location>
</feature>
<feature type="region of interest" description="Disordered" evidence="1">
    <location>
        <begin position="53"/>
        <end position="80"/>
    </location>
</feature>
<keyword evidence="5" id="KW-1185">Reference proteome</keyword>
<feature type="domain" description="DUF4124" evidence="3">
    <location>
        <begin position="7"/>
        <end position="55"/>
    </location>
</feature>
<name>A0A3N0V8Z6_9GAMM</name>